<dbReference type="HOGENOM" id="CLU_3376456_0_0_11"/>
<dbReference type="STRING" id="953739.SVEN_3626"/>
<dbReference type="Proteomes" id="UP000006854">
    <property type="component" value="Chromosome"/>
</dbReference>
<protein>
    <submittedName>
        <fullName evidence="1">Uncharacterized protein</fullName>
    </submittedName>
</protein>
<evidence type="ECO:0000313" key="1">
    <source>
        <dbReference type="EMBL" id="CCA56912.1"/>
    </source>
</evidence>
<gene>
    <name evidence="1" type="ordered locus">SVEN_3626</name>
</gene>
<keyword evidence="2" id="KW-1185">Reference proteome</keyword>
<evidence type="ECO:0000313" key="2">
    <source>
        <dbReference type="Proteomes" id="UP000006854"/>
    </source>
</evidence>
<dbReference type="EMBL" id="FR845719">
    <property type="protein sequence ID" value="CCA56912.1"/>
    <property type="molecule type" value="Genomic_DNA"/>
</dbReference>
<proteinExistence type="predicted"/>
<dbReference type="AlphaFoldDB" id="F2RD16"/>
<reference evidence="1 2" key="1">
    <citation type="journal article" date="2011" name="BMC Genomics">
        <title>Genome-wide analysis of the role of GlnR in Streptomyces venezuelae provides new insights into global nitrogen regulation in actinomycetes.</title>
        <authorList>
            <person name="Pullan S.T."/>
            <person name="Bibb M.J."/>
            <person name="Merrick M."/>
        </authorList>
    </citation>
    <scope>NUCLEOTIDE SEQUENCE [LARGE SCALE GENOMIC DNA]</scope>
    <source>
        <strain evidence="1">ATCC 10712</strain>
    </source>
</reference>
<organism evidence="1 2">
    <name type="scientific">Streptomyces venezuelae (strain ATCC 10712 / CBS 650.69 / DSM 40230 / JCM 4526 / NBRC 13096 / PD 04745)</name>
    <dbReference type="NCBI Taxonomy" id="953739"/>
    <lineage>
        <taxon>Bacteria</taxon>
        <taxon>Bacillati</taxon>
        <taxon>Actinomycetota</taxon>
        <taxon>Actinomycetes</taxon>
        <taxon>Kitasatosporales</taxon>
        <taxon>Streptomycetaceae</taxon>
        <taxon>Streptomyces</taxon>
    </lineage>
</organism>
<name>F2RD16_STRVP</name>
<dbReference type="KEGG" id="sve:SVEN_3626"/>
<accession>F2RD16</accession>
<sequence>MRGWRNRQTRWIQVPVPERAWGFNSPLAHQTEAP</sequence>